<reference evidence="8 9" key="1">
    <citation type="submission" date="2019-03" db="EMBL/GenBank/DDBJ databases">
        <title>Genomic Encyclopedia of Type Strains, Phase IV (KMG-IV): sequencing the most valuable type-strain genomes for metagenomic binning, comparative biology and taxonomic classification.</title>
        <authorList>
            <person name="Goeker M."/>
        </authorList>
    </citation>
    <scope>NUCLEOTIDE SEQUENCE [LARGE SCALE GENOMIC DNA]</scope>
    <source>
        <strain evidence="8 9">DSM 45934</strain>
    </source>
</reference>
<dbReference type="Gene3D" id="3.40.50.300">
    <property type="entry name" value="P-loop containing nucleotide triphosphate hydrolases"/>
    <property type="match status" value="1"/>
</dbReference>
<gene>
    <name evidence="8" type="ORF">EV192_103512</name>
</gene>
<dbReference type="InterPro" id="IPR019734">
    <property type="entry name" value="TPR_rpt"/>
</dbReference>
<evidence type="ECO:0000256" key="6">
    <source>
        <dbReference type="PROSITE-ProRule" id="PRU01091"/>
    </source>
</evidence>
<dbReference type="PANTHER" id="PTHR35807">
    <property type="entry name" value="TRANSCRIPTIONAL REGULATOR REDD-RELATED"/>
    <property type="match status" value="1"/>
</dbReference>
<dbReference type="GO" id="GO:0000160">
    <property type="term" value="P:phosphorelay signal transduction system"/>
    <property type="evidence" value="ECO:0007669"/>
    <property type="project" value="InterPro"/>
</dbReference>
<dbReference type="InterPro" id="IPR036388">
    <property type="entry name" value="WH-like_DNA-bd_sf"/>
</dbReference>
<dbReference type="CDD" id="cd15831">
    <property type="entry name" value="BTAD"/>
    <property type="match status" value="1"/>
</dbReference>
<dbReference type="SMART" id="SM01043">
    <property type="entry name" value="BTAD"/>
    <property type="match status" value="1"/>
</dbReference>
<dbReference type="Gene3D" id="1.10.10.10">
    <property type="entry name" value="Winged helix-like DNA-binding domain superfamily/Winged helix DNA-binding domain"/>
    <property type="match status" value="2"/>
</dbReference>
<feature type="DNA-binding region" description="OmpR/PhoB-type" evidence="6">
    <location>
        <begin position="1"/>
        <end position="94"/>
    </location>
</feature>
<evidence type="ECO:0000256" key="1">
    <source>
        <dbReference type="ARBA" id="ARBA00005820"/>
    </source>
</evidence>
<sequence>MNVEVRVLGDVEVRIEDHPVDIGHSRQLVVLAGLLVDANRVVSIDQLVDRVWGEQPPRRARGTLSTYLTRLRQGLAAAPDVTIARRPGGYALTVEPELVDLHRFRQLINQAHDADDEHALASLDQALQLWRGDAFAHLDSPWLGTVREALNRERFAAQLDHNDLHLRRGGHARLLPDLTAQASEHPWDERLAAQLMLALYRAGRQTEALQAFHDTKRRLSEDLGVDPGAELRELHTRILRGTADLPKQPAAPMGRNDLPGDVADFTGREQELHRLLAVLPDRHDDTAARTVVIEAIDGMAGVGKTTLAVHTAHQLVQRYPDAQLFIDLHGHTTDQQALDPMAALDTLLRALNVPGERIPHTLDARAALWRAELATRTALVVLDNAYDITQIRLLLPGSPRCLTLITSRRRLLGLDGANVLSLDVLPRAEAVTLFTRILTDHRAAAEPDAVNEVMELCGDLPLAIRVAAARLRTRPAWTISHLADRLRDGHRRLAELSAEDRSVAATFSLSYQHLTADQQRLFRLLGLHPGHDIDAYAAAALADIPLDMAENLLESLVDAHLLLQPRRGRYRFHDLLRHHAHQTACDTDPEPDRRAALDRLFGHYAYTTSVAMDLAHPWDATYPWEADQRRRPPATDTPTPSLDDDVQAVRWLDTELDNLLAAAHHAAGHGRPDHTSEQATALHRHLHIRGRDTAARALNDLALHRARETGNRLGELNALLALATIHTWQGRPEQAADSSQQALAIALEAGNRTGEQLALHALGDAHKARNQFAPATDYLKQALAIALQTGNRIAEQDVLLCLGRIHRSLRRYEEATDCYRRVLAIDRDLSHHSGQQSALQGLGDVHWLQGRHQSAADTYRQVLAMARATGNPIREQFALCGLGNVHRELGQFELAADYCQQALTIAHSTGDPECQFEAHQGLGRISQATGDHLQALDHHHTALDLATDLGHPADQARAHDGLAHAHQALGDTTRSRRHWQAALDILTGLDLGHADEPGLTTATIRTHLAAGANP</sequence>
<dbReference type="Gene3D" id="1.25.40.10">
    <property type="entry name" value="Tetratricopeptide repeat domain"/>
    <property type="match status" value="3"/>
</dbReference>
<dbReference type="GO" id="GO:0003677">
    <property type="term" value="F:DNA binding"/>
    <property type="evidence" value="ECO:0007669"/>
    <property type="project" value="UniProtKB-UniRule"/>
</dbReference>
<evidence type="ECO:0000313" key="9">
    <source>
        <dbReference type="Proteomes" id="UP000295680"/>
    </source>
</evidence>
<protein>
    <submittedName>
        <fullName evidence="8">DNA-binding SARP family transcriptional activator</fullName>
    </submittedName>
</protein>
<dbReference type="PROSITE" id="PS51755">
    <property type="entry name" value="OMPR_PHOB"/>
    <property type="match status" value="1"/>
</dbReference>
<dbReference type="SUPFAM" id="SSF46894">
    <property type="entry name" value="C-terminal effector domain of the bipartite response regulators"/>
    <property type="match status" value="1"/>
</dbReference>
<dbReference type="Pfam" id="PF03704">
    <property type="entry name" value="BTAD"/>
    <property type="match status" value="1"/>
</dbReference>
<evidence type="ECO:0000256" key="3">
    <source>
        <dbReference type="ARBA" id="ARBA00023125"/>
    </source>
</evidence>
<dbReference type="PRINTS" id="PR00364">
    <property type="entry name" value="DISEASERSIST"/>
</dbReference>
<dbReference type="InterPro" id="IPR051677">
    <property type="entry name" value="AfsR-DnrI-RedD_regulator"/>
</dbReference>
<dbReference type="RefSeq" id="WP_165960422.1">
    <property type="nucleotide sequence ID" value="NZ_SLWS01000003.1"/>
</dbReference>
<proteinExistence type="inferred from homology"/>
<keyword evidence="9" id="KW-1185">Reference proteome</keyword>
<evidence type="ECO:0000313" key="8">
    <source>
        <dbReference type="EMBL" id="TCO60930.1"/>
    </source>
</evidence>
<keyword evidence="3 6" id="KW-0238">DNA-binding</keyword>
<dbReference type="AlphaFoldDB" id="A0A4V2S7Q1"/>
<keyword evidence="5" id="KW-0802">TPR repeat</keyword>
<feature type="repeat" description="TPR" evidence="5">
    <location>
        <begin position="796"/>
        <end position="829"/>
    </location>
</feature>
<comment type="similarity">
    <text evidence="1">Belongs to the AfsR/DnrI/RedD regulatory family.</text>
</comment>
<evidence type="ECO:0000256" key="2">
    <source>
        <dbReference type="ARBA" id="ARBA00023015"/>
    </source>
</evidence>
<evidence type="ECO:0000256" key="5">
    <source>
        <dbReference type="PROSITE-ProRule" id="PRU00339"/>
    </source>
</evidence>
<dbReference type="InterPro" id="IPR027417">
    <property type="entry name" value="P-loop_NTPase"/>
</dbReference>
<dbReference type="Pfam" id="PF13424">
    <property type="entry name" value="TPR_12"/>
    <property type="match status" value="3"/>
</dbReference>
<keyword evidence="2" id="KW-0805">Transcription regulation</keyword>
<dbReference type="InterPro" id="IPR016032">
    <property type="entry name" value="Sig_transdc_resp-reg_C-effctor"/>
</dbReference>
<dbReference type="SUPFAM" id="SSF52540">
    <property type="entry name" value="P-loop containing nucleoside triphosphate hydrolases"/>
    <property type="match status" value="1"/>
</dbReference>
<dbReference type="GO" id="GO:0043531">
    <property type="term" value="F:ADP binding"/>
    <property type="evidence" value="ECO:0007669"/>
    <property type="project" value="InterPro"/>
</dbReference>
<dbReference type="GO" id="GO:0006355">
    <property type="term" value="P:regulation of DNA-templated transcription"/>
    <property type="evidence" value="ECO:0007669"/>
    <property type="project" value="InterPro"/>
</dbReference>
<dbReference type="InterPro" id="IPR011990">
    <property type="entry name" value="TPR-like_helical_dom_sf"/>
</dbReference>
<dbReference type="SMART" id="SM00862">
    <property type="entry name" value="Trans_reg_C"/>
    <property type="match status" value="1"/>
</dbReference>
<comment type="caution">
    <text evidence="8">The sequence shown here is derived from an EMBL/GenBank/DDBJ whole genome shotgun (WGS) entry which is preliminary data.</text>
</comment>
<name>A0A4V2S7Q1_9PSEU</name>
<dbReference type="InterPro" id="IPR001867">
    <property type="entry name" value="OmpR/PhoB-type_DNA-bd"/>
</dbReference>
<dbReference type="Proteomes" id="UP000295680">
    <property type="component" value="Unassembled WGS sequence"/>
</dbReference>
<dbReference type="SUPFAM" id="SSF48452">
    <property type="entry name" value="TPR-like"/>
    <property type="match status" value="3"/>
</dbReference>
<dbReference type="PANTHER" id="PTHR35807:SF1">
    <property type="entry name" value="TRANSCRIPTIONAL REGULATOR REDD"/>
    <property type="match status" value="1"/>
</dbReference>
<dbReference type="EMBL" id="SLWS01000003">
    <property type="protein sequence ID" value="TCO60930.1"/>
    <property type="molecule type" value="Genomic_DNA"/>
</dbReference>
<organism evidence="8 9">
    <name type="scientific">Actinocrispum wychmicini</name>
    <dbReference type="NCBI Taxonomy" id="1213861"/>
    <lineage>
        <taxon>Bacteria</taxon>
        <taxon>Bacillati</taxon>
        <taxon>Actinomycetota</taxon>
        <taxon>Actinomycetes</taxon>
        <taxon>Pseudonocardiales</taxon>
        <taxon>Pseudonocardiaceae</taxon>
        <taxon>Actinocrispum</taxon>
    </lineage>
</organism>
<evidence type="ECO:0000259" key="7">
    <source>
        <dbReference type="PROSITE" id="PS51755"/>
    </source>
</evidence>
<dbReference type="Pfam" id="PF00486">
    <property type="entry name" value="Trans_reg_C"/>
    <property type="match status" value="1"/>
</dbReference>
<feature type="domain" description="OmpR/PhoB-type" evidence="7">
    <location>
        <begin position="1"/>
        <end position="94"/>
    </location>
</feature>
<dbReference type="SMART" id="SM00028">
    <property type="entry name" value="TPR"/>
    <property type="match status" value="7"/>
</dbReference>
<evidence type="ECO:0000256" key="4">
    <source>
        <dbReference type="ARBA" id="ARBA00023163"/>
    </source>
</evidence>
<dbReference type="InterPro" id="IPR005158">
    <property type="entry name" value="BTAD"/>
</dbReference>
<keyword evidence="4" id="KW-0804">Transcription</keyword>
<accession>A0A4V2S7Q1</accession>
<dbReference type="PROSITE" id="PS50005">
    <property type="entry name" value="TPR"/>
    <property type="match status" value="1"/>
</dbReference>